<comment type="caution">
    <text evidence="2">The sequence shown here is derived from an EMBL/GenBank/DDBJ whole genome shotgun (WGS) entry which is preliminary data.</text>
</comment>
<accession>A0A8S0TDF9</accession>
<keyword evidence="1" id="KW-1133">Transmembrane helix</keyword>
<protein>
    <submittedName>
        <fullName evidence="2">Uncharacterized protein</fullName>
    </submittedName>
</protein>
<dbReference type="Proteomes" id="UP000594638">
    <property type="component" value="Unassembled WGS sequence"/>
</dbReference>
<sequence>MAEELWLPSEFLADEKQLMKYRVNVNKGKRHDDPYGFENFYRPNSNLSSPVESIENESDEDDYITGLTRKIANSTLRDPNCPFENPKGMGLSCSPQSTLCSVTGWCECKHRSSCCISRVSSHPRVNLKDGAAWDLLYAATEEAARMRMIQEANGFYSSNKRVGGVLVPPRKPGYVTAPLKKPNYGSGIFANQSHLSYRQLQATQFQELKLHSMMKQRQGSGFLGQEKIGYQQMVQSVRKNGERSQGLSVAAWPTLPKSQQKRELQPGSGMRAVFLGDRGTKKERSGTGVFLPRRFEPATGTRKKPGCSTFLIPDQVAQALNLNLESMNTQPRPQIPDYGNIHHDLCGFPGSRVFLENLVVIVTTFNFCICLLFDICIFVNGGCWDES</sequence>
<gene>
    <name evidence="2" type="ORF">OLEA9_A047906</name>
</gene>
<dbReference type="PANTHER" id="PTHR33356:SF5">
    <property type="entry name" value="TIP41-LIKE PROTEIN"/>
    <property type="match status" value="1"/>
</dbReference>
<evidence type="ECO:0000313" key="2">
    <source>
        <dbReference type="EMBL" id="CAA3003170.1"/>
    </source>
</evidence>
<evidence type="ECO:0000256" key="1">
    <source>
        <dbReference type="SAM" id="Phobius"/>
    </source>
</evidence>
<evidence type="ECO:0000313" key="3">
    <source>
        <dbReference type="Proteomes" id="UP000594638"/>
    </source>
</evidence>
<feature type="transmembrane region" description="Helical" evidence="1">
    <location>
        <begin position="358"/>
        <end position="379"/>
    </location>
</feature>
<keyword evidence="1" id="KW-0812">Transmembrane</keyword>
<proteinExistence type="predicted"/>
<dbReference type="AlphaFoldDB" id="A0A8S0TDF9"/>
<dbReference type="Gramene" id="OE9A047906T3">
    <property type="protein sequence ID" value="OE9A047906C3"/>
    <property type="gene ID" value="OE9A047906"/>
</dbReference>
<dbReference type="PANTHER" id="PTHR33356">
    <property type="entry name" value="TIP41-LIKE PROTEIN"/>
    <property type="match status" value="1"/>
</dbReference>
<keyword evidence="3" id="KW-1185">Reference proteome</keyword>
<organism evidence="2 3">
    <name type="scientific">Olea europaea subsp. europaea</name>
    <dbReference type="NCBI Taxonomy" id="158383"/>
    <lineage>
        <taxon>Eukaryota</taxon>
        <taxon>Viridiplantae</taxon>
        <taxon>Streptophyta</taxon>
        <taxon>Embryophyta</taxon>
        <taxon>Tracheophyta</taxon>
        <taxon>Spermatophyta</taxon>
        <taxon>Magnoliopsida</taxon>
        <taxon>eudicotyledons</taxon>
        <taxon>Gunneridae</taxon>
        <taxon>Pentapetalae</taxon>
        <taxon>asterids</taxon>
        <taxon>lamiids</taxon>
        <taxon>Lamiales</taxon>
        <taxon>Oleaceae</taxon>
        <taxon>Oleeae</taxon>
        <taxon>Olea</taxon>
    </lineage>
</organism>
<dbReference type="OrthoDB" id="747893at2759"/>
<keyword evidence="1" id="KW-0472">Membrane</keyword>
<dbReference type="EMBL" id="CACTIH010005929">
    <property type="protein sequence ID" value="CAA3003170.1"/>
    <property type="molecule type" value="Genomic_DNA"/>
</dbReference>
<reference evidence="2 3" key="1">
    <citation type="submission" date="2019-12" db="EMBL/GenBank/DDBJ databases">
        <authorList>
            <person name="Alioto T."/>
            <person name="Alioto T."/>
            <person name="Gomez Garrido J."/>
        </authorList>
    </citation>
    <scope>NUCLEOTIDE SEQUENCE [LARGE SCALE GENOMIC DNA]</scope>
</reference>
<name>A0A8S0TDF9_OLEEU</name>